<name>A0A6P5LUC6_PHACI</name>
<sequence>MTTSSHNLRLPFSIDNENIWFVSQLLCPVVLRNKMRGEDIRLCRCSSHSIPHVTDLEFDFLINNQISCPEQITVICVYDSSMAEDGTLREIEELYAHKNRTRNMPCIQSRLDPFRLLKYNISSADEFNDRAGSLLVYRHNVAPGMFLMYIQGKLLFANYVLNGYSTSAKDLQKQIVKTKNDYQMGYHLPSDFRVRNQNPNWTVKGHWPRYTAQFARGVTGTSKPPL</sequence>
<accession>A0A6P5LUC6</accession>
<proteinExistence type="predicted"/>
<protein>
    <submittedName>
        <fullName evidence="2">Uncharacterized protein C3orf20 homolog isoform X2</fullName>
    </submittedName>
</protein>
<evidence type="ECO:0000313" key="2">
    <source>
        <dbReference type="RefSeq" id="XP_020862135.1"/>
    </source>
</evidence>
<dbReference type="Proteomes" id="UP000515140">
    <property type="component" value="Unplaced"/>
</dbReference>
<dbReference type="RefSeq" id="XP_020862135.1">
    <property type="nucleotide sequence ID" value="XM_021006476.1"/>
</dbReference>
<gene>
    <name evidence="2" type="primary">LOC110221805</name>
</gene>
<dbReference type="GeneID" id="110221805"/>
<keyword evidence="1" id="KW-1185">Reference proteome</keyword>
<evidence type="ECO:0000313" key="1">
    <source>
        <dbReference type="Proteomes" id="UP000515140"/>
    </source>
</evidence>
<reference evidence="2" key="1">
    <citation type="submission" date="2025-08" db="UniProtKB">
        <authorList>
            <consortium name="RefSeq"/>
        </authorList>
    </citation>
    <scope>IDENTIFICATION</scope>
    <source>
        <tissue evidence="2">Spleen</tissue>
    </source>
</reference>
<dbReference type="AlphaFoldDB" id="A0A6P5LUC6"/>
<organism evidence="1 2">
    <name type="scientific">Phascolarctos cinereus</name>
    <name type="common">Koala</name>
    <dbReference type="NCBI Taxonomy" id="38626"/>
    <lineage>
        <taxon>Eukaryota</taxon>
        <taxon>Metazoa</taxon>
        <taxon>Chordata</taxon>
        <taxon>Craniata</taxon>
        <taxon>Vertebrata</taxon>
        <taxon>Euteleostomi</taxon>
        <taxon>Mammalia</taxon>
        <taxon>Metatheria</taxon>
        <taxon>Diprotodontia</taxon>
        <taxon>Phascolarctidae</taxon>
        <taxon>Phascolarctos</taxon>
    </lineage>
</organism>